<comment type="subcellular location">
    <subcellularLocation>
        <location evidence="1">Membrane</location>
        <topology evidence="1">Multi-pass membrane protein</topology>
    </subcellularLocation>
</comment>
<evidence type="ECO:0000256" key="3">
    <source>
        <dbReference type="ARBA" id="ARBA00022989"/>
    </source>
</evidence>
<feature type="transmembrane region" description="Helical" evidence="5">
    <location>
        <begin position="132"/>
        <end position="149"/>
    </location>
</feature>
<dbReference type="PANTHER" id="PTHR43701">
    <property type="entry name" value="MEMBRANE TRANSPORTER PROTEIN MJ0441-RELATED"/>
    <property type="match status" value="1"/>
</dbReference>
<dbReference type="AlphaFoldDB" id="A0AAV9J2E9"/>
<evidence type="ECO:0008006" key="8">
    <source>
        <dbReference type="Google" id="ProtNLM"/>
    </source>
</evidence>
<feature type="transmembrane region" description="Helical" evidence="5">
    <location>
        <begin position="347"/>
        <end position="365"/>
    </location>
</feature>
<comment type="caution">
    <text evidence="6">The sequence shown here is derived from an EMBL/GenBank/DDBJ whole genome shotgun (WGS) entry which is preliminary data.</text>
</comment>
<sequence length="370" mass="38802">MTANLTVSRVIDTALTDTLPWPLNVDTRYGFMFPVSLVVATLAQMCGIGGAALYTPLFVLLFPVLGSRYALHSTAQAVASALLTEACSFASGLWAYARMGCIDYALGWRFLRCALPVALLGALLSGHLAERVLRGLYGLMMVALSVSLWRRLHHEREERGAVATAADGRVGAATWSSARPTRALPLVHPHAGDKRSGPASEAACSVTMTDGASGKHSGSSVHAKTALPLGTTGVAMTAAGALLTGLLGIGIGEAVVPQLLSRHRVPHSVAAGTSVFVVLVTAAVAASAQVYTLSRQWREQQLTSAVPSTGVPWPLVQYTVPGVIVGGQLGPRLQSWMVRDAAKMQRLLAAVFLTLGVLVGVTSVVHRNVQ</sequence>
<feature type="transmembrane region" description="Helical" evidence="5">
    <location>
        <begin position="77"/>
        <end position="97"/>
    </location>
</feature>
<keyword evidence="3 5" id="KW-1133">Transmembrane helix</keyword>
<evidence type="ECO:0000256" key="4">
    <source>
        <dbReference type="ARBA" id="ARBA00023136"/>
    </source>
</evidence>
<name>A0AAV9J2E9_CYACA</name>
<dbReference type="GO" id="GO:0016020">
    <property type="term" value="C:membrane"/>
    <property type="evidence" value="ECO:0007669"/>
    <property type="project" value="UniProtKB-SubCell"/>
</dbReference>
<dbReference type="InterPro" id="IPR051598">
    <property type="entry name" value="TSUP/Inactive_protease-like"/>
</dbReference>
<keyword evidence="7" id="KW-1185">Reference proteome</keyword>
<accession>A0AAV9J2E9</accession>
<evidence type="ECO:0000256" key="5">
    <source>
        <dbReference type="SAM" id="Phobius"/>
    </source>
</evidence>
<keyword evidence="2 5" id="KW-0812">Transmembrane</keyword>
<dbReference type="Proteomes" id="UP001301350">
    <property type="component" value="Unassembled WGS sequence"/>
</dbReference>
<dbReference type="Pfam" id="PF01925">
    <property type="entry name" value="TauE"/>
    <property type="match status" value="1"/>
</dbReference>
<dbReference type="PANTHER" id="PTHR43701:SF2">
    <property type="entry name" value="MEMBRANE TRANSPORTER PROTEIN YJNA-RELATED"/>
    <property type="match status" value="1"/>
</dbReference>
<dbReference type="EMBL" id="JANCYW010000020">
    <property type="protein sequence ID" value="KAK4538732.1"/>
    <property type="molecule type" value="Genomic_DNA"/>
</dbReference>
<proteinExistence type="predicted"/>
<feature type="transmembrane region" description="Helical" evidence="5">
    <location>
        <begin position="109"/>
        <end position="126"/>
    </location>
</feature>
<evidence type="ECO:0000256" key="1">
    <source>
        <dbReference type="ARBA" id="ARBA00004141"/>
    </source>
</evidence>
<evidence type="ECO:0000256" key="2">
    <source>
        <dbReference type="ARBA" id="ARBA00022692"/>
    </source>
</evidence>
<evidence type="ECO:0000313" key="7">
    <source>
        <dbReference type="Proteomes" id="UP001301350"/>
    </source>
</evidence>
<keyword evidence="4 5" id="KW-0472">Membrane</keyword>
<organism evidence="6 7">
    <name type="scientific">Cyanidium caldarium</name>
    <name type="common">Red alga</name>
    <dbReference type="NCBI Taxonomy" id="2771"/>
    <lineage>
        <taxon>Eukaryota</taxon>
        <taxon>Rhodophyta</taxon>
        <taxon>Bangiophyceae</taxon>
        <taxon>Cyanidiales</taxon>
        <taxon>Cyanidiaceae</taxon>
        <taxon>Cyanidium</taxon>
    </lineage>
</organism>
<reference evidence="6 7" key="1">
    <citation type="submission" date="2022-07" db="EMBL/GenBank/DDBJ databases">
        <title>Genome-wide signatures of adaptation to extreme environments.</title>
        <authorList>
            <person name="Cho C.H."/>
            <person name="Yoon H.S."/>
        </authorList>
    </citation>
    <scope>NUCLEOTIDE SEQUENCE [LARGE SCALE GENOMIC DNA]</scope>
    <source>
        <strain evidence="6 7">DBV 063 E5</strain>
    </source>
</reference>
<feature type="transmembrane region" description="Helical" evidence="5">
    <location>
        <begin position="29"/>
        <end position="46"/>
    </location>
</feature>
<protein>
    <recommendedName>
        <fullName evidence="8">Membrane transporter protein</fullName>
    </recommendedName>
</protein>
<evidence type="ECO:0000313" key="6">
    <source>
        <dbReference type="EMBL" id="KAK4538732.1"/>
    </source>
</evidence>
<feature type="transmembrane region" description="Helical" evidence="5">
    <location>
        <begin position="226"/>
        <end position="249"/>
    </location>
</feature>
<gene>
    <name evidence="6" type="ORF">CDCA_CDCA20G4757</name>
</gene>
<feature type="transmembrane region" description="Helical" evidence="5">
    <location>
        <begin position="269"/>
        <end position="291"/>
    </location>
</feature>
<dbReference type="InterPro" id="IPR002781">
    <property type="entry name" value="TM_pro_TauE-like"/>
</dbReference>